<gene>
    <name evidence="1" type="ORF">FNJ53_09595</name>
</gene>
<sequence>SMEFGVFGKPQKGNATLTEEQANVVQYVFKDTVAG</sequence>
<accession>A0A552Z010</accession>
<proteinExistence type="predicted"/>
<name>A0A552Z010_9LACT</name>
<comment type="caution">
    <text evidence="1">The sequence shown here is derived from an EMBL/GenBank/DDBJ whole genome shotgun (WGS) entry which is preliminary data.</text>
</comment>
<evidence type="ECO:0000313" key="1">
    <source>
        <dbReference type="EMBL" id="TRW72835.1"/>
    </source>
</evidence>
<dbReference type="EMBL" id="VJWV01000009">
    <property type="protein sequence ID" value="TRW72835.1"/>
    <property type="molecule type" value="Genomic_DNA"/>
</dbReference>
<evidence type="ECO:0000313" key="2">
    <source>
        <dbReference type="Proteomes" id="UP000317167"/>
    </source>
</evidence>
<dbReference type="AlphaFoldDB" id="A0A552Z010"/>
<protein>
    <submittedName>
        <fullName evidence="1">Phage major tail protein, TP901-1 family</fullName>
    </submittedName>
</protein>
<feature type="non-terminal residue" evidence="1">
    <location>
        <position position="1"/>
    </location>
</feature>
<dbReference type="Proteomes" id="UP000317167">
    <property type="component" value="Unassembled WGS sequence"/>
</dbReference>
<organism evidence="1 2">
    <name type="scientific">Lactococcus lactis</name>
    <dbReference type="NCBI Taxonomy" id="1358"/>
    <lineage>
        <taxon>Bacteria</taxon>
        <taxon>Bacillati</taxon>
        <taxon>Bacillota</taxon>
        <taxon>Bacilli</taxon>
        <taxon>Lactobacillales</taxon>
        <taxon>Streptococcaceae</taxon>
        <taxon>Lactococcus</taxon>
    </lineage>
</organism>
<reference evidence="1 2" key="1">
    <citation type="submission" date="2019-07" db="EMBL/GenBank/DDBJ databases">
        <title>Draft genome of 7 Lactococcus lactis strains isolated from an artisanal cheese production.</title>
        <authorList>
            <person name="Biolcati F."/>
            <person name="Bottero M.T."/>
            <person name="Dalmasso A."/>
            <person name="Mcauliffe O."/>
        </authorList>
    </citation>
    <scope>NUCLEOTIDE SEQUENCE [LARGE SCALE GENOMIC DNA]</scope>
    <source>
        <strain evidence="1 2">MRS45.2</strain>
    </source>
</reference>